<dbReference type="AlphaFoldDB" id="A0A699S5A5"/>
<accession>A0A699S5A5</accession>
<comment type="caution">
    <text evidence="1">The sequence shown here is derived from an EMBL/GenBank/DDBJ whole genome shotgun (WGS) entry which is preliminary data.</text>
</comment>
<dbReference type="EMBL" id="BKCJ011138799">
    <property type="protein sequence ID" value="GFC92669.1"/>
    <property type="molecule type" value="Genomic_DNA"/>
</dbReference>
<protein>
    <submittedName>
        <fullName evidence="1">Uncharacterized protein</fullName>
    </submittedName>
</protein>
<name>A0A699S5A5_TANCI</name>
<sequence length="193" mass="20965">CCAHNLSAEVDYTFALQQLQNVNFSLLVELKSNKDASVKTVMDILRLEGPLAEKLRLNELQPNVDQLMVPIHRSSNKVVLGATVLSLAIDVSSFRVRRIRENIANQRSALCDVFDPLAEPFFAAVLTSAEGTFDTVPASANTNMAMSITFASASSIAPISVDDYEVVGIEDQAVGDENATSFPNFDDAELNIL</sequence>
<organism evidence="1">
    <name type="scientific">Tanacetum cinerariifolium</name>
    <name type="common">Dalmatian daisy</name>
    <name type="synonym">Chrysanthemum cinerariifolium</name>
    <dbReference type="NCBI Taxonomy" id="118510"/>
    <lineage>
        <taxon>Eukaryota</taxon>
        <taxon>Viridiplantae</taxon>
        <taxon>Streptophyta</taxon>
        <taxon>Embryophyta</taxon>
        <taxon>Tracheophyta</taxon>
        <taxon>Spermatophyta</taxon>
        <taxon>Magnoliopsida</taxon>
        <taxon>eudicotyledons</taxon>
        <taxon>Gunneridae</taxon>
        <taxon>Pentapetalae</taxon>
        <taxon>asterids</taxon>
        <taxon>campanulids</taxon>
        <taxon>Asterales</taxon>
        <taxon>Asteraceae</taxon>
        <taxon>Asteroideae</taxon>
        <taxon>Anthemideae</taxon>
        <taxon>Anthemidinae</taxon>
        <taxon>Tanacetum</taxon>
    </lineage>
</organism>
<feature type="non-terminal residue" evidence="1">
    <location>
        <position position="1"/>
    </location>
</feature>
<proteinExistence type="predicted"/>
<gene>
    <name evidence="1" type="ORF">Tci_864639</name>
</gene>
<reference evidence="1" key="1">
    <citation type="journal article" date="2019" name="Sci. Rep.">
        <title>Draft genome of Tanacetum cinerariifolium, the natural source of mosquito coil.</title>
        <authorList>
            <person name="Yamashiro T."/>
            <person name="Shiraishi A."/>
            <person name="Satake H."/>
            <person name="Nakayama K."/>
        </authorList>
    </citation>
    <scope>NUCLEOTIDE SEQUENCE</scope>
</reference>
<evidence type="ECO:0000313" key="1">
    <source>
        <dbReference type="EMBL" id="GFC92669.1"/>
    </source>
</evidence>